<evidence type="ECO:0000259" key="7">
    <source>
        <dbReference type="Pfam" id="PF00135"/>
    </source>
</evidence>
<keyword evidence="5" id="KW-0325">Glycoprotein</keyword>
<comment type="caution">
    <text evidence="8">The sequence shown here is derived from an EMBL/GenBank/DDBJ whole genome shotgun (WGS) entry which is preliminary data.</text>
</comment>
<dbReference type="InterPro" id="IPR002018">
    <property type="entry name" value="CarbesteraseB"/>
</dbReference>
<evidence type="ECO:0000256" key="1">
    <source>
        <dbReference type="ARBA" id="ARBA00005964"/>
    </source>
</evidence>
<dbReference type="PROSITE" id="PS00122">
    <property type="entry name" value="CARBOXYLESTERASE_B_1"/>
    <property type="match status" value="1"/>
</dbReference>
<feature type="domain" description="Carboxylesterase type B" evidence="7">
    <location>
        <begin position="19"/>
        <end position="540"/>
    </location>
</feature>
<dbReference type="AlphaFoldDB" id="A0AAW1UFJ0"/>
<accession>A0AAW1UFJ0</accession>
<evidence type="ECO:0000313" key="9">
    <source>
        <dbReference type="Proteomes" id="UP001431783"/>
    </source>
</evidence>
<keyword evidence="4" id="KW-1015">Disulfide bond</keyword>
<dbReference type="EC" id="3.1.1.-" evidence="6"/>
<organism evidence="8 9">
    <name type="scientific">Henosepilachna vigintioctopunctata</name>
    <dbReference type="NCBI Taxonomy" id="420089"/>
    <lineage>
        <taxon>Eukaryota</taxon>
        <taxon>Metazoa</taxon>
        <taxon>Ecdysozoa</taxon>
        <taxon>Arthropoda</taxon>
        <taxon>Hexapoda</taxon>
        <taxon>Insecta</taxon>
        <taxon>Pterygota</taxon>
        <taxon>Neoptera</taxon>
        <taxon>Endopterygota</taxon>
        <taxon>Coleoptera</taxon>
        <taxon>Polyphaga</taxon>
        <taxon>Cucujiformia</taxon>
        <taxon>Coccinelloidea</taxon>
        <taxon>Coccinellidae</taxon>
        <taxon>Epilachninae</taxon>
        <taxon>Epilachnini</taxon>
        <taxon>Henosepilachna</taxon>
    </lineage>
</organism>
<protein>
    <recommendedName>
        <fullName evidence="6">Carboxylic ester hydrolase</fullName>
        <ecNumber evidence="6">3.1.1.-</ecNumber>
    </recommendedName>
</protein>
<dbReference type="GO" id="GO:0052689">
    <property type="term" value="F:carboxylic ester hydrolase activity"/>
    <property type="evidence" value="ECO:0007669"/>
    <property type="project" value="UniProtKB-KW"/>
</dbReference>
<evidence type="ECO:0000256" key="5">
    <source>
        <dbReference type="ARBA" id="ARBA00023180"/>
    </source>
</evidence>
<keyword evidence="9" id="KW-1185">Reference proteome</keyword>
<dbReference type="Proteomes" id="UP001431783">
    <property type="component" value="Unassembled WGS sequence"/>
</dbReference>
<keyword evidence="6" id="KW-0732">Signal</keyword>
<dbReference type="Gene3D" id="3.40.50.1820">
    <property type="entry name" value="alpha/beta hydrolase"/>
    <property type="match status" value="1"/>
</dbReference>
<dbReference type="InterPro" id="IPR019819">
    <property type="entry name" value="Carboxylesterase_B_CS"/>
</dbReference>
<dbReference type="InterPro" id="IPR050309">
    <property type="entry name" value="Type-B_Carboxylest/Lipase"/>
</dbReference>
<feature type="signal peptide" evidence="6">
    <location>
        <begin position="1"/>
        <end position="16"/>
    </location>
</feature>
<evidence type="ECO:0000256" key="6">
    <source>
        <dbReference type="RuleBase" id="RU361235"/>
    </source>
</evidence>
<dbReference type="InterPro" id="IPR019826">
    <property type="entry name" value="Carboxylesterase_B_AS"/>
</dbReference>
<sequence>MLITTLIIFTFGSVVADNNPIIQTKYGKVQGEALETFNKNIFYAFQGIPFAEPPVGELRLKSPQPPKKWKGVLGSQNAYKKCVQFDSDKYTPDETEDCLYLNVYTPQIPNGQRNISLPVLVYIHGGGFAMGSGHIDEERPHRIMDNDVIMVSVQYRLGFLGFLSTGDLECPGNYGLKDQQFALRWVQENIRYFGGDPTKVTIGGESAGGGSVGLQLLGSNARGLFRGAIQSSGSSLAQWSRQRDPISYAYLMANQIDNKIDKRNTNTSELMRLFRRTDIRELKKFSIKIFGESESFINTTKGNLFSGVIEPEHDGAFLTESAFNKFNSGNFNIVPTLLSINSEEARGFLSDTWFSLLLPEFDTASEIYVPVDLHINDTDVVRKIGSEIREFYIGDEMLRDNWGYCIRLMSDAVFVKPSIKQAQLQAKYTDVYFYEFAYSGRLAHPTPIEYVPGAETTMHADDLKYLFPDVPENIAKFPEIERTTIDRLVSIWTNFVKYLNPSPQGSASLENITWPKVSPNSVSYLLVNETLEVKHDLKKPMMDEYARIYDVYAIPPLDTY</sequence>
<evidence type="ECO:0000256" key="3">
    <source>
        <dbReference type="ARBA" id="ARBA00022801"/>
    </source>
</evidence>
<gene>
    <name evidence="8" type="ORF">WA026_016325</name>
</gene>
<proteinExistence type="inferred from homology"/>
<comment type="similarity">
    <text evidence="1 6">Belongs to the type-B carboxylesterase/lipase family.</text>
</comment>
<feature type="chain" id="PRO_5043096588" description="Carboxylic ester hydrolase" evidence="6">
    <location>
        <begin position="17"/>
        <end position="560"/>
    </location>
</feature>
<dbReference type="PANTHER" id="PTHR11559">
    <property type="entry name" value="CARBOXYLESTERASE"/>
    <property type="match status" value="1"/>
</dbReference>
<name>A0AAW1UFJ0_9CUCU</name>
<dbReference type="Pfam" id="PF00135">
    <property type="entry name" value="COesterase"/>
    <property type="match status" value="1"/>
</dbReference>
<dbReference type="SUPFAM" id="SSF53474">
    <property type="entry name" value="alpha/beta-Hydrolases"/>
    <property type="match status" value="1"/>
</dbReference>
<keyword evidence="2" id="KW-0719">Serine esterase</keyword>
<dbReference type="InterPro" id="IPR029058">
    <property type="entry name" value="AB_hydrolase_fold"/>
</dbReference>
<evidence type="ECO:0000256" key="4">
    <source>
        <dbReference type="ARBA" id="ARBA00023157"/>
    </source>
</evidence>
<evidence type="ECO:0000313" key="8">
    <source>
        <dbReference type="EMBL" id="KAK9881438.1"/>
    </source>
</evidence>
<reference evidence="8 9" key="1">
    <citation type="submission" date="2023-03" db="EMBL/GenBank/DDBJ databases">
        <title>Genome insight into feeding habits of ladybird beetles.</title>
        <authorList>
            <person name="Li H.-S."/>
            <person name="Huang Y.-H."/>
            <person name="Pang H."/>
        </authorList>
    </citation>
    <scope>NUCLEOTIDE SEQUENCE [LARGE SCALE GENOMIC DNA]</scope>
    <source>
        <strain evidence="8">SYSU_2023b</strain>
        <tissue evidence="8">Whole body</tissue>
    </source>
</reference>
<dbReference type="PROSITE" id="PS00941">
    <property type="entry name" value="CARBOXYLESTERASE_B_2"/>
    <property type="match status" value="1"/>
</dbReference>
<dbReference type="EMBL" id="JARQZJ010000069">
    <property type="protein sequence ID" value="KAK9881438.1"/>
    <property type="molecule type" value="Genomic_DNA"/>
</dbReference>
<evidence type="ECO:0000256" key="2">
    <source>
        <dbReference type="ARBA" id="ARBA00022487"/>
    </source>
</evidence>
<keyword evidence="3 6" id="KW-0378">Hydrolase</keyword>